<dbReference type="GO" id="GO:0043130">
    <property type="term" value="F:ubiquitin binding"/>
    <property type="evidence" value="ECO:0007669"/>
    <property type="project" value="TreeGrafter"/>
</dbReference>
<dbReference type="InterPro" id="IPR013083">
    <property type="entry name" value="Znf_RING/FYVE/PHD"/>
</dbReference>
<proteinExistence type="predicted"/>
<dbReference type="PROSITE" id="PS00518">
    <property type="entry name" value="ZF_RING_1"/>
    <property type="match status" value="1"/>
</dbReference>
<dbReference type="PANTHER" id="PTHR22770:SF13">
    <property type="entry name" value="RING-TYPE DOMAIN-CONTAINING PROTEIN"/>
    <property type="match status" value="1"/>
</dbReference>
<keyword evidence="12" id="KW-1185">Reference proteome</keyword>
<keyword evidence="7" id="KW-0862">Zinc</keyword>
<keyword evidence="2" id="KW-0808">Transferase</keyword>
<dbReference type="InterPro" id="IPR047559">
    <property type="entry name" value="HOIL1_RBR_mRING-HC-C3HC3D"/>
</dbReference>
<dbReference type="GO" id="GO:0008270">
    <property type="term" value="F:zinc ion binding"/>
    <property type="evidence" value="ECO:0007669"/>
    <property type="project" value="UniProtKB-KW"/>
</dbReference>
<evidence type="ECO:0000256" key="1">
    <source>
        <dbReference type="ARBA" id="ARBA00004906"/>
    </source>
</evidence>
<dbReference type="Gene3D" id="3.30.40.10">
    <property type="entry name" value="Zinc/RING finger domain, C3HC4 (zinc finger)"/>
    <property type="match status" value="1"/>
</dbReference>
<dbReference type="EMBL" id="VSWD01000012">
    <property type="protein sequence ID" value="KAK3085646.1"/>
    <property type="molecule type" value="Genomic_DNA"/>
</dbReference>
<dbReference type="FunFam" id="3.30.40.10:FF:000137">
    <property type="entry name" value="RanBP-type and C3HC4-type zinc finger-containing protein 1"/>
    <property type="match status" value="1"/>
</dbReference>
<evidence type="ECO:0008006" key="13">
    <source>
        <dbReference type="Google" id="ProtNLM"/>
    </source>
</evidence>
<gene>
    <name evidence="11" type="ORF">FSP39_006577</name>
</gene>
<feature type="domain" description="RING-type" evidence="10">
    <location>
        <begin position="67"/>
        <end position="275"/>
    </location>
</feature>
<dbReference type="PROSITE" id="PS51873">
    <property type="entry name" value="TRIAD"/>
    <property type="match status" value="1"/>
</dbReference>
<protein>
    <recommendedName>
        <fullName evidence="13">RanBP-type and C3HC4-type zinc finger-containing protein 1</fullName>
    </recommendedName>
</protein>
<evidence type="ECO:0000259" key="9">
    <source>
        <dbReference type="PROSITE" id="PS50089"/>
    </source>
</evidence>
<comment type="caution">
    <text evidence="11">The sequence shown here is derived from an EMBL/GenBank/DDBJ whole genome shotgun (WGS) entry which is preliminary data.</text>
</comment>
<accession>A0AA88XHX0</accession>
<evidence type="ECO:0000256" key="3">
    <source>
        <dbReference type="ARBA" id="ARBA00022723"/>
    </source>
</evidence>
<dbReference type="PROSITE" id="PS50089">
    <property type="entry name" value="ZF_RING_2"/>
    <property type="match status" value="1"/>
</dbReference>
<evidence type="ECO:0000259" key="10">
    <source>
        <dbReference type="PROSITE" id="PS51873"/>
    </source>
</evidence>
<dbReference type="InterPro" id="IPR051628">
    <property type="entry name" value="LUBAC_E3_Ligases"/>
</dbReference>
<evidence type="ECO:0000313" key="11">
    <source>
        <dbReference type="EMBL" id="KAK3085646.1"/>
    </source>
</evidence>
<dbReference type="Proteomes" id="UP001186944">
    <property type="component" value="Unassembled WGS sequence"/>
</dbReference>
<keyword evidence="6" id="KW-0833">Ubl conjugation pathway</keyword>
<reference evidence="11" key="1">
    <citation type="submission" date="2019-08" db="EMBL/GenBank/DDBJ databases">
        <title>The improved chromosome-level genome for the pearl oyster Pinctada fucata martensii using PacBio sequencing and Hi-C.</title>
        <authorList>
            <person name="Zheng Z."/>
        </authorList>
    </citation>
    <scope>NUCLEOTIDE SEQUENCE</scope>
    <source>
        <strain evidence="11">ZZ-2019</strain>
        <tissue evidence="11">Adductor muscle</tissue>
    </source>
</reference>
<keyword evidence="5 8" id="KW-0863">Zinc-finger</keyword>
<dbReference type="CDD" id="cd20345">
    <property type="entry name" value="BRcat_RBR_HOIL1"/>
    <property type="match status" value="1"/>
</dbReference>
<dbReference type="Pfam" id="PF01485">
    <property type="entry name" value="IBR"/>
    <property type="match status" value="1"/>
</dbReference>
<dbReference type="InterPro" id="IPR047558">
    <property type="entry name" value="BRcat_RBR_HOIL1"/>
</dbReference>
<feature type="domain" description="RING-type" evidence="9">
    <location>
        <begin position="71"/>
        <end position="113"/>
    </location>
</feature>
<evidence type="ECO:0000313" key="12">
    <source>
        <dbReference type="Proteomes" id="UP001186944"/>
    </source>
</evidence>
<evidence type="ECO:0000256" key="4">
    <source>
        <dbReference type="ARBA" id="ARBA00022737"/>
    </source>
</evidence>
<sequence length="275" mass="31871">MFEILQTHTVDFLVFASWSVTPVVRLQYYDLDVTLEQERREKKARKSKDNYQRLLAVEDQNLIPNTEEFECPICFDTIGVQEGVILRECLHSFCKECLKGAVQHNDEANIRCPYQDDIYSCQASLQDREVKSLVPPEIFEKYLQRSLTTAESQERNSFHCKTTDCQGWCIYEDAINFFECPICGKKNCLTCKAIHEGMNCKQYQEDIKLRAANDAAARQTQLMLTEMVKKGDAMNCPQCDVILQKKDGCDWIKCSICKTEICWVTKGRRWGPLVR</sequence>
<dbReference type="Pfam" id="PF13639">
    <property type="entry name" value="zf-RING_2"/>
    <property type="match status" value="1"/>
</dbReference>
<dbReference type="Gene3D" id="1.20.120.1750">
    <property type="match status" value="1"/>
</dbReference>
<dbReference type="AlphaFoldDB" id="A0AA88XHX0"/>
<dbReference type="GO" id="GO:0097039">
    <property type="term" value="P:protein linear polyubiquitination"/>
    <property type="evidence" value="ECO:0007669"/>
    <property type="project" value="TreeGrafter"/>
</dbReference>
<dbReference type="InterPro" id="IPR002867">
    <property type="entry name" value="IBR_dom"/>
</dbReference>
<evidence type="ECO:0000256" key="8">
    <source>
        <dbReference type="PROSITE-ProRule" id="PRU00175"/>
    </source>
</evidence>
<dbReference type="GO" id="GO:0004842">
    <property type="term" value="F:ubiquitin-protein transferase activity"/>
    <property type="evidence" value="ECO:0007669"/>
    <property type="project" value="TreeGrafter"/>
</dbReference>
<evidence type="ECO:0000256" key="5">
    <source>
        <dbReference type="ARBA" id="ARBA00022771"/>
    </source>
</evidence>
<dbReference type="GO" id="GO:0071797">
    <property type="term" value="C:LUBAC complex"/>
    <property type="evidence" value="ECO:0007669"/>
    <property type="project" value="TreeGrafter"/>
</dbReference>
<evidence type="ECO:0000256" key="7">
    <source>
        <dbReference type="ARBA" id="ARBA00022833"/>
    </source>
</evidence>
<evidence type="ECO:0000256" key="2">
    <source>
        <dbReference type="ARBA" id="ARBA00022679"/>
    </source>
</evidence>
<keyword evidence="3" id="KW-0479">Metal-binding</keyword>
<dbReference type="InterPro" id="IPR017907">
    <property type="entry name" value="Znf_RING_CS"/>
</dbReference>
<evidence type="ECO:0000256" key="6">
    <source>
        <dbReference type="ARBA" id="ARBA00022786"/>
    </source>
</evidence>
<dbReference type="SUPFAM" id="SSF57850">
    <property type="entry name" value="RING/U-box"/>
    <property type="match status" value="3"/>
</dbReference>
<dbReference type="InterPro" id="IPR001841">
    <property type="entry name" value="Znf_RING"/>
</dbReference>
<dbReference type="SMART" id="SM00184">
    <property type="entry name" value="RING"/>
    <property type="match status" value="1"/>
</dbReference>
<dbReference type="CDD" id="cd16633">
    <property type="entry name" value="mRING-HC-C3HC3D_RBR_HOIL1"/>
    <property type="match status" value="1"/>
</dbReference>
<name>A0AA88XHX0_PINIB</name>
<dbReference type="GO" id="GO:0043161">
    <property type="term" value="P:proteasome-mediated ubiquitin-dependent protein catabolic process"/>
    <property type="evidence" value="ECO:0007669"/>
    <property type="project" value="TreeGrafter"/>
</dbReference>
<dbReference type="PANTHER" id="PTHR22770">
    <property type="entry name" value="UBIQUITIN CONJUGATING ENZYME 7 INTERACTING PROTEIN-RELATED"/>
    <property type="match status" value="1"/>
</dbReference>
<dbReference type="InterPro" id="IPR044066">
    <property type="entry name" value="TRIAD_supradom"/>
</dbReference>
<comment type="pathway">
    <text evidence="1">Protein modification; protein ubiquitination.</text>
</comment>
<organism evidence="11 12">
    <name type="scientific">Pinctada imbricata</name>
    <name type="common">Atlantic pearl-oyster</name>
    <name type="synonym">Pinctada martensii</name>
    <dbReference type="NCBI Taxonomy" id="66713"/>
    <lineage>
        <taxon>Eukaryota</taxon>
        <taxon>Metazoa</taxon>
        <taxon>Spiralia</taxon>
        <taxon>Lophotrochozoa</taxon>
        <taxon>Mollusca</taxon>
        <taxon>Bivalvia</taxon>
        <taxon>Autobranchia</taxon>
        <taxon>Pteriomorphia</taxon>
        <taxon>Pterioida</taxon>
        <taxon>Pterioidea</taxon>
        <taxon>Pteriidae</taxon>
        <taxon>Pinctada</taxon>
    </lineage>
</organism>
<keyword evidence="4" id="KW-0677">Repeat</keyword>